<accession>A0A0A8Z5H5</accession>
<feature type="region of interest" description="Disordered" evidence="1">
    <location>
        <begin position="1"/>
        <end position="20"/>
    </location>
</feature>
<reference evidence="2" key="2">
    <citation type="journal article" date="2015" name="Data Brief">
        <title>Shoot transcriptome of the giant reed, Arundo donax.</title>
        <authorList>
            <person name="Barrero R.A."/>
            <person name="Guerrero F.D."/>
            <person name="Moolhuijzen P."/>
            <person name="Goolsby J.A."/>
            <person name="Tidwell J."/>
            <person name="Bellgard S.E."/>
            <person name="Bellgard M.I."/>
        </authorList>
    </citation>
    <scope>NUCLEOTIDE SEQUENCE</scope>
    <source>
        <tissue evidence="2">Shoot tissue taken approximately 20 cm above the soil surface</tissue>
    </source>
</reference>
<organism evidence="2">
    <name type="scientific">Arundo donax</name>
    <name type="common">Giant reed</name>
    <name type="synonym">Donax arundinaceus</name>
    <dbReference type="NCBI Taxonomy" id="35708"/>
    <lineage>
        <taxon>Eukaryota</taxon>
        <taxon>Viridiplantae</taxon>
        <taxon>Streptophyta</taxon>
        <taxon>Embryophyta</taxon>
        <taxon>Tracheophyta</taxon>
        <taxon>Spermatophyta</taxon>
        <taxon>Magnoliopsida</taxon>
        <taxon>Liliopsida</taxon>
        <taxon>Poales</taxon>
        <taxon>Poaceae</taxon>
        <taxon>PACMAD clade</taxon>
        <taxon>Arundinoideae</taxon>
        <taxon>Arundineae</taxon>
        <taxon>Arundo</taxon>
    </lineage>
</organism>
<reference evidence="2" key="1">
    <citation type="submission" date="2014-09" db="EMBL/GenBank/DDBJ databases">
        <authorList>
            <person name="Magalhaes I.L.F."/>
            <person name="Oliveira U."/>
            <person name="Santos F.R."/>
            <person name="Vidigal T.H.D.A."/>
            <person name="Brescovit A.D."/>
            <person name="Santos A.J."/>
        </authorList>
    </citation>
    <scope>NUCLEOTIDE SEQUENCE</scope>
    <source>
        <tissue evidence="2">Shoot tissue taken approximately 20 cm above the soil surface</tissue>
    </source>
</reference>
<dbReference type="EMBL" id="GBRH01263261">
    <property type="protein sequence ID" value="JAD34634.1"/>
    <property type="molecule type" value="Transcribed_RNA"/>
</dbReference>
<sequence>MICHGRTYHHTSLRQKEGKR</sequence>
<evidence type="ECO:0000313" key="2">
    <source>
        <dbReference type="EMBL" id="JAD34634.1"/>
    </source>
</evidence>
<evidence type="ECO:0000256" key="1">
    <source>
        <dbReference type="SAM" id="MobiDB-lite"/>
    </source>
</evidence>
<protein>
    <submittedName>
        <fullName evidence="2">Uncharacterized protein</fullName>
    </submittedName>
</protein>
<name>A0A0A8Z5H5_ARUDO</name>
<proteinExistence type="predicted"/>
<feature type="compositionally biased region" description="Basic residues" evidence="1">
    <location>
        <begin position="1"/>
        <end position="13"/>
    </location>
</feature>
<dbReference type="AlphaFoldDB" id="A0A0A8Z5H5"/>